<feature type="compositionally biased region" description="Low complexity" evidence="8">
    <location>
        <begin position="40"/>
        <end position="56"/>
    </location>
</feature>
<evidence type="ECO:0000256" key="2">
    <source>
        <dbReference type="ARBA" id="ARBA00022670"/>
    </source>
</evidence>
<feature type="region of interest" description="Disordered" evidence="8">
    <location>
        <begin position="37"/>
        <end position="62"/>
    </location>
</feature>
<dbReference type="GO" id="GO:0004222">
    <property type="term" value="F:metalloendopeptidase activity"/>
    <property type="evidence" value="ECO:0007669"/>
    <property type="project" value="TreeGrafter"/>
</dbReference>
<evidence type="ECO:0000313" key="12">
    <source>
        <dbReference type="Proteomes" id="UP000198793"/>
    </source>
</evidence>
<dbReference type="OrthoDB" id="9809144at2"/>
<dbReference type="PANTHER" id="PTHR21666:SF288">
    <property type="entry name" value="CELL DIVISION PROTEIN YTFB"/>
    <property type="match status" value="1"/>
</dbReference>
<dbReference type="GO" id="GO:0046872">
    <property type="term" value="F:metal ion binding"/>
    <property type="evidence" value="ECO:0007669"/>
    <property type="project" value="UniProtKB-KW"/>
</dbReference>
<organism evidence="11 12">
    <name type="scientific">Aureimonas jatrophae</name>
    <dbReference type="NCBI Taxonomy" id="1166073"/>
    <lineage>
        <taxon>Bacteria</taxon>
        <taxon>Pseudomonadati</taxon>
        <taxon>Pseudomonadota</taxon>
        <taxon>Alphaproteobacteria</taxon>
        <taxon>Hyphomicrobiales</taxon>
        <taxon>Aurantimonadaceae</taxon>
        <taxon>Aureimonas</taxon>
    </lineage>
</organism>
<evidence type="ECO:0000313" key="11">
    <source>
        <dbReference type="EMBL" id="SDN51662.1"/>
    </source>
</evidence>
<dbReference type="InterPro" id="IPR016047">
    <property type="entry name" value="M23ase_b-sheet_dom"/>
</dbReference>
<evidence type="ECO:0000256" key="7">
    <source>
        <dbReference type="SAM" id="Coils"/>
    </source>
</evidence>
<dbReference type="Proteomes" id="UP000198793">
    <property type="component" value="Unassembled WGS sequence"/>
</dbReference>
<feature type="domain" description="M23ase beta-sheet core" evidence="10">
    <location>
        <begin position="366"/>
        <end position="467"/>
    </location>
</feature>
<keyword evidence="5" id="KW-0862">Zinc</keyword>
<comment type="cofactor">
    <cofactor evidence="1">
        <name>Zn(2+)</name>
        <dbReference type="ChEBI" id="CHEBI:29105"/>
    </cofactor>
</comment>
<evidence type="ECO:0000256" key="3">
    <source>
        <dbReference type="ARBA" id="ARBA00022723"/>
    </source>
</evidence>
<keyword evidence="7" id="KW-0175">Coiled coil</keyword>
<feature type="signal peptide" evidence="9">
    <location>
        <begin position="1"/>
        <end position="33"/>
    </location>
</feature>
<dbReference type="GO" id="GO:0006508">
    <property type="term" value="P:proteolysis"/>
    <property type="evidence" value="ECO:0007669"/>
    <property type="project" value="UniProtKB-KW"/>
</dbReference>
<sequence>MTIGSRIRDRERKLRRTRFALAATLLLCAPAAARPEDDLSATAAPPASASTTSEAITEQRRRTQAELARISGDIALSQDAVSRLDALVAEVAADRSRLQGELIRAAADQKQASAEVTASETRIRALADEEGGLKGSLRERRGVLAEVLAALQRMGRKPPPALLVKPGDALGSVRSAILLGAVVPEIRGETVALLADLQRLSDVRSSIEGEKDRFAAAVSRAREEEERLVRLLEEKDKIAAESRSRIGDEKRRAAELASQATSLEALIAELDAASRRAEEREAAERLEAARAEAEAAARLASTVPPTEPPETTAPAPSYDVAALRREMTELGPSAPFSTMKRSLVPPVAGGIERRFGDKDEMGRTVAGATFRARPGDVVTAPADAQVLYAGPFRSYGQLLILNAGDGYHIVLAGMGRIDAEVGQFVLSGEPLAMMGSTRVASASSAEMGDGGASLYVEFRKDGKPVDPAPWWADGSSGRTRNDT</sequence>
<evidence type="ECO:0000259" key="10">
    <source>
        <dbReference type="Pfam" id="PF01551"/>
    </source>
</evidence>
<keyword evidence="9" id="KW-0732">Signal</keyword>
<dbReference type="RefSeq" id="WP_090667316.1">
    <property type="nucleotide sequence ID" value="NZ_FNIT01000001.1"/>
</dbReference>
<keyword evidence="3" id="KW-0479">Metal-binding</keyword>
<evidence type="ECO:0000256" key="1">
    <source>
        <dbReference type="ARBA" id="ARBA00001947"/>
    </source>
</evidence>
<dbReference type="SUPFAM" id="SSF51261">
    <property type="entry name" value="Duplicated hybrid motif"/>
    <property type="match status" value="1"/>
</dbReference>
<dbReference type="AlphaFoldDB" id="A0A1H0C1F2"/>
<evidence type="ECO:0000256" key="8">
    <source>
        <dbReference type="SAM" id="MobiDB-lite"/>
    </source>
</evidence>
<proteinExistence type="predicted"/>
<accession>A0A1H0C1F2</accession>
<dbReference type="Pfam" id="PF01551">
    <property type="entry name" value="Peptidase_M23"/>
    <property type="match status" value="1"/>
</dbReference>
<dbReference type="InterPro" id="IPR011055">
    <property type="entry name" value="Dup_hybrid_motif"/>
</dbReference>
<dbReference type="CDD" id="cd12797">
    <property type="entry name" value="M23_peptidase"/>
    <property type="match status" value="1"/>
</dbReference>
<dbReference type="PANTHER" id="PTHR21666">
    <property type="entry name" value="PEPTIDASE-RELATED"/>
    <property type="match status" value="1"/>
</dbReference>
<feature type="chain" id="PRO_5011684446" evidence="9">
    <location>
        <begin position="34"/>
        <end position="483"/>
    </location>
</feature>
<keyword evidence="12" id="KW-1185">Reference proteome</keyword>
<reference evidence="11 12" key="1">
    <citation type="submission" date="2016-10" db="EMBL/GenBank/DDBJ databases">
        <authorList>
            <person name="de Groot N.N."/>
        </authorList>
    </citation>
    <scope>NUCLEOTIDE SEQUENCE [LARGE SCALE GENOMIC DNA]</scope>
    <source>
        <strain evidence="12">L7-484,KACC 16230,DSM 25025</strain>
    </source>
</reference>
<keyword evidence="2" id="KW-0645">Protease</keyword>
<keyword evidence="6" id="KW-0482">Metalloprotease</keyword>
<dbReference type="EMBL" id="FNIT01000001">
    <property type="protein sequence ID" value="SDN51662.1"/>
    <property type="molecule type" value="Genomic_DNA"/>
</dbReference>
<feature type="coiled-coil region" evidence="7">
    <location>
        <begin position="214"/>
        <end position="299"/>
    </location>
</feature>
<dbReference type="InterPro" id="IPR050570">
    <property type="entry name" value="Cell_wall_metabolism_enzyme"/>
</dbReference>
<name>A0A1H0C1F2_9HYPH</name>
<evidence type="ECO:0000256" key="9">
    <source>
        <dbReference type="SAM" id="SignalP"/>
    </source>
</evidence>
<feature type="region of interest" description="Disordered" evidence="8">
    <location>
        <begin position="463"/>
        <end position="483"/>
    </location>
</feature>
<dbReference type="Gene3D" id="2.70.70.10">
    <property type="entry name" value="Glucose Permease (Domain IIA)"/>
    <property type="match status" value="1"/>
</dbReference>
<evidence type="ECO:0000256" key="4">
    <source>
        <dbReference type="ARBA" id="ARBA00022801"/>
    </source>
</evidence>
<dbReference type="STRING" id="1166073.SAMN05192530_10193"/>
<evidence type="ECO:0000256" key="5">
    <source>
        <dbReference type="ARBA" id="ARBA00022833"/>
    </source>
</evidence>
<evidence type="ECO:0000256" key="6">
    <source>
        <dbReference type="ARBA" id="ARBA00023049"/>
    </source>
</evidence>
<protein>
    <submittedName>
        <fullName evidence="11">Septal ring factor EnvC, activator of murein hydrolases AmiA and AmiB</fullName>
    </submittedName>
</protein>
<gene>
    <name evidence="11" type="ORF">SAMN05192530_10193</name>
</gene>
<keyword evidence="4 11" id="KW-0378">Hydrolase</keyword>